<dbReference type="OrthoDB" id="6039849at2759"/>
<comment type="caution">
    <text evidence="2">The sequence shown here is derived from an EMBL/GenBank/DDBJ whole genome shotgun (WGS) entry which is preliminary data.</text>
</comment>
<evidence type="ECO:0000313" key="3">
    <source>
        <dbReference type="Proteomes" id="UP000299102"/>
    </source>
</evidence>
<feature type="region of interest" description="Disordered" evidence="1">
    <location>
        <begin position="32"/>
        <end position="101"/>
    </location>
</feature>
<dbReference type="Proteomes" id="UP000299102">
    <property type="component" value="Unassembled WGS sequence"/>
</dbReference>
<dbReference type="AlphaFoldDB" id="A0A4C1TGM2"/>
<accession>A0A4C1TGM2</accession>
<reference evidence="2 3" key="1">
    <citation type="journal article" date="2019" name="Commun. Biol.">
        <title>The bagworm genome reveals a unique fibroin gene that provides high tensile strength.</title>
        <authorList>
            <person name="Kono N."/>
            <person name="Nakamura H."/>
            <person name="Ohtoshi R."/>
            <person name="Tomita M."/>
            <person name="Numata K."/>
            <person name="Arakawa K."/>
        </authorList>
    </citation>
    <scope>NUCLEOTIDE SEQUENCE [LARGE SCALE GENOMIC DNA]</scope>
</reference>
<sequence>MRRYDFLRNLRSSGGEGEETFVDWERGVSCNPATRRSEPEEGVRPGALAARGARRPDVRTKPGVDMGRAGEPVRARLAKEGRTGPGGKPSSQKSPHRAVVG</sequence>
<evidence type="ECO:0000313" key="2">
    <source>
        <dbReference type="EMBL" id="GBP13265.1"/>
    </source>
</evidence>
<gene>
    <name evidence="2" type="ORF">EVAR_8192_1</name>
</gene>
<organism evidence="2 3">
    <name type="scientific">Eumeta variegata</name>
    <name type="common">Bagworm moth</name>
    <name type="synonym">Eumeta japonica</name>
    <dbReference type="NCBI Taxonomy" id="151549"/>
    <lineage>
        <taxon>Eukaryota</taxon>
        <taxon>Metazoa</taxon>
        <taxon>Ecdysozoa</taxon>
        <taxon>Arthropoda</taxon>
        <taxon>Hexapoda</taxon>
        <taxon>Insecta</taxon>
        <taxon>Pterygota</taxon>
        <taxon>Neoptera</taxon>
        <taxon>Endopterygota</taxon>
        <taxon>Lepidoptera</taxon>
        <taxon>Glossata</taxon>
        <taxon>Ditrysia</taxon>
        <taxon>Tineoidea</taxon>
        <taxon>Psychidae</taxon>
        <taxon>Oiketicinae</taxon>
        <taxon>Eumeta</taxon>
    </lineage>
</organism>
<feature type="compositionally biased region" description="Basic and acidic residues" evidence="1">
    <location>
        <begin position="71"/>
        <end position="82"/>
    </location>
</feature>
<proteinExistence type="predicted"/>
<dbReference type="EMBL" id="BGZK01000056">
    <property type="protein sequence ID" value="GBP13265.1"/>
    <property type="molecule type" value="Genomic_DNA"/>
</dbReference>
<name>A0A4C1TGM2_EUMVA</name>
<protein>
    <submittedName>
        <fullName evidence="2">Uncharacterized protein</fullName>
    </submittedName>
</protein>
<keyword evidence="3" id="KW-1185">Reference proteome</keyword>
<evidence type="ECO:0000256" key="1">
    <source>
        <dbReference type="SAM" id="MobiDB-lite"/>
    </source>
</evidence>